<dbReference type="GO" id="GO:0032418">
    <property type="term" value="P:lysosome localization"/>
    <property type="evidence" value="ECO:0007669"/>
    <property type="project" value="TreeGrafter"/>
</dbReference>
<dbReference type="VEuPathDB" id="VectorBase:PPAPM1_006719"/>
<accession>A0A1B0DLQ9</accession>
<dbReference type="EMBL" id="AJVK01036612">
    <property type="status" value="NOT_ANNOTATED_CDS"/>
    <property type="molecule type" value="Genomic_DNA"/>
</dbReference>
<dbReference type="OrthoDB" id="21270at2759"/>
<dbReference type="CTD" id="54785"/>
<proteinExistence type="predicted"/>
<dbReference type="EMBL" id="AJVK01036613">
    <property type="status" value="NOT_ANNOTATED_CDS"/>
    <property type="molecule type" value="Genomic_DNA"/>
</dbReference>
<organism evidence="3 4">
    <name type="scientific">Phlebotomus papatasi</name>
    <name type="common">Sandfly</name>
    <dbReference type="NCBI Taxonomy" id="29031"/>
    <lineage>
        <taxon>Eukaryota</taxon>
        <taxon>Metazoa</taxon>
        <taxon>Ecdysozoa</taxon>
        <taxon>Arthropoda</taxon>
        <taxon>Hexapoda</taxon>
        <taxon>Insecta</taxon>
        <taxon>Pterygota</taxon>
        <taxon>Neoptera</taxon>
        <taxon>Endopterygota</taxon>
        <taxon>Diptera</taxon>
        <taxon>Nematocera</taxon>
        <taxon>Psychodoidea</taxon>
        <taxon>Psychodidae</taxon>
        <taxon>Phlebotomus</taxon>
        <taxon>Phlebotomus</taxon>
    </lineage>
</organism>
<dbReference type="EnsemblMetazoa" id="PPAI009299-RA">
    <property type="protein sequence ID" value="PPAI009299-PA"/>
    <property type="gene ID" value="PPAI009299"/>
</dbReference>
<dbReference type="GO" id="GO:0099078">
    <property type="term" value="C:BORC complex"/>
    <property type="evidence" value="ECO:0007669"/>
    <property type="project" value="TreeGrafter"/>
</dbReference>
<feature type="region of interest" description="Disordered" evidence="1">
    <location>
        <begin position="65"/>
        <end position="102"/>
    </location>
</feature>
<dbReference type="PANTHER" id="PTHR13440:SF7">
    <property type="entry name" value="BLOC-1 RELATED COMPLEX SUBUNIT 6"/>
    <property type="match status" value="1"/>
</dbReference>
<dbReference type="InterPro" id="IPR046465">
    <property type="entry name" value="BORCS6_C"/>
</dbReference>
<dbReference type="GeneID" id="129803860"/>
<protein>
    <recommendedName>
        <fullName evidence="2">BLOC-1-related complex subunit 6 C-terminal helix domain-containing protein</fullName>
    </recommendedName>
</protein>
<dbReference type="KEGG" id="ppap:129803860"/>
<evidence type="ECO:0000256" key="1">
    <source>
        <dbReference type="SAM" id="MobiDB-lite"/>
    </source>
</evidence>
<dbReference type="PANTHER" id="PTHR13440">
    <property type="entry name" value="BLOC-1 RELATED COMPLEX SUBUNIT 6"/>
    <property type="match status" value="1"/>
</dbReference>
<dbReference type="AlphaFoldDB" id="A0A1B0DLQ9"/>
<feature type="compositionally biased region" description="Basic and acidic residues" evidence="1">
    <location>
        <begin position="70"/>
        <end position="79"/>
    </location>
</feature>
<dbReference type="Proteomes" id="UP000092462">
    <property type="component" value="Unassembled WGS sequence"/>
</dbReference>
<dbReference type="InterPro" id="IPR019314">
    <property type="entry name" value="BORCS6"/>
</dbReference>
<keyword evidence="4" id="KW-1185">Reference proteome</keyword>
<dbReference type="Pfam" id="PF10157">
    <property type="entry name" value="BORCS6"/>
    <property type="match status" value="1"/>
</dbReference>
<dbReference type="VEuPathDB" id="VectorBase:PPAI009299"/>
<sequence length="202" mass="22517">MENEEIPDAMTASYSEITNSVPGEELGAVRKRPNRFPYNLEGTVCMDGDMTHFITENLEHKIKLSSPIAKSRDSPRGGDSDSTPSTSGFHPRPGSFYNPPEIDSNVLNDVEIEAQYLAASVDNLTENLCNLLHSISSITADNVEVYKNSVSKLTDCMDANIKNMYTIMAKTEEISNAIKPTKQLMNRIREIKRLVDMLENTL</sequence>
<reference evidence="3" key="1">
    <citation type="submission" date="2022-08" db="UniProtKB">
        <authorList>
            <consortium name="EnsemblMetazoa"/>
        </authorList>
    </citation>
    <scope>IDENTIFICATION</scope>
    <source>
        <strain evidence="3">Israel</strain>
    </source>
</reference>
<evidence type="ECO:0000313" key="3">
    <source>
        <dbReference type="EnsemblMetazoa" id="PPAI009299-PA"/>
    </source>
</evidence>
<evidence type="ECO:0000259" key="2">
    <source>
        <dbReference type="Pfam" id="PF10157"/>
    </source>
</evidence>
<dbReference type="RefSeq" id="XP_055706651.1">
    <property type="nucleotide sequence ID" value="XM_055850676.1"/>
</dbReference>
<feature type="domain" description="BLOC-1-related complex subunit 6 C-terminal helix" evidence="2">
    <location>
        <begin position="100"/>
        <end position="199"/>
    </location>
</feature>
<name>A0A1B0DLQ9_PHLPP</name>
<evidence type="ECO:0000313" key="4">
    <source>
        <dbReference type="Proteomes" id="UP000092462"/>
    </source>
</evidence>